<evidence type="ECO:0000256" key="10">
    <source>
        <dbReference type="ARBA" id="ARBA00048682"/>
    </source>
</evidence>
<accession>A0ABS7HGD6</accession>
<dbReference type="EMBL" id="JAEUAO010000006">
    <property type="protein sequence ID" value="MBW9065974.1"/>
    <property type="molecule type" value="Genomic_DNA"/>
</dbReference>
<feature type="transmembrane region" description="Helical" evidence="11">
    <location>
        <begin position="403"/>
        <end position="424"/>
    </location>
</feature>
<evidence type="ECO:0000313" key="14">
    <source>
        <dbReference type="EMBL" id="MBW9065974.1"/>
    </source>
</evidence>
<comment type="pathway">
    <text evidence="11">Glycan metabolism; bacterial cellulose biosynthesis.</text>
</comment>
<name>A0ABS7HGD6_9HYPH</name>
<dbReference type="NCBIfam" id="TIGR03030">
    <property type="entry name" value="CelA"/>
    <property type="match status" value="1"/>
</dbReference>
<feature type="transmembrane region" description="Helical" evidence="11">
    <location>
        <begin position="512"/>
        <end position="531"/>
    </location>
</feature>
<keyword evidence="2 11" id="KW-1003">Cell membrane</keyword>
<dbReference type="RefSeq" id="WP_220373899.1">
    <property type="nucleotide sequence ID" value="NZ_JAEUAO010000006.1"/>
</dbReference>
<keyword evidence="5 11" id="KW-0808">Transferase</keyword>
<dbReference type="Pfam" id="PF07238">
    <property type="entry name" value="PilZ"/>
    <property type="match status" value="1"/>
</dbReference>
<keyword evidence="4 11" id="KW-0328">Glycosyltransferase</keyword>
<dbReference type="Gene3D" id="3.90.550.10">
    <property type="entry name" value="Spore Coat Polysaccharide Biosynthesis Protein SpsA, Chain A"/>
    <property type="match status" value="1"/>
</dbReference>
<evidence type="ECO:0000259" key="13">
    <source>
        <dbReference type="Pfam" id="PF07238"/>
    </source>
</evidence>
<dbReference type="InterPro" id="IPR003919">
    <property type="entry name" value="Cell_synth_A"/>
</dbReference>
<dbReference type="Gene3D" id="2.40.10.220">
    <property type="entry name" value="predicted glycosyltransferase like domains"/>
    <property type="match status" value="1"/>
</dbReference>
<organism evidence="14 15">
    <name type="scientific">Rhizobium herbae</name>
    <dbReference type="NCBI Taxonomy" id="508661"/>
    <lineage>
        <taxon>Bacteria</taxon>
        <taxon>Pseudomonadati</taxon>
        <taxon>Pseudomonadota</taxon>
        <taxon>Alphaproteobacteria</taxon>
        <taxon>Hyphomicrobiales</taxon>
        <taxon>Rhizobiaceae</taxon>
        <taxon>Rhizobium/Agrobacterium group</taxon>
        <taxon>Rhizobium</taxon>
    </lineage>
</organism>
<comment type="subcellular location">
    <subcellularLocation>
        <location evidence="1">Cell inner membrane</location>
        <topology evidence="1">Multi-pass membrane protein</topology>
    </subcellularLocation>
</comment>
<evidence type="ECO:0000256" key="2">
    <source>
        <dbReference type="ARBA" id="ARBA00022475"/>
    </source>
</evidence>
<dbReference type="SUPFAM" id="SSF53448">
    <property type="entry name" value="Nucleotide-diphospho-sugar transferases"/>
    <property type="match status" value="1"/>
</dbReference>
<dbReference type="InterPro" id="IPR029044">
    <property type="entry name" value="Nucleotide-diphossugar_trans"/>
</dbReference>
<dbReference type="InterPro" id="IPR009875">
    <property type="entry name" value="PilZ_domain"/>
</dbReference>
<comment type="catalytic activity">
    <reaction evidence="10 11">
        <text>[(1-&gt;4)-beta-D-glucosyl](n) + UDP-alpha-D-glucose = [(1-&gt;4)-beta-D-glucosyl](n+1) + UDP + H(+)</text>
        <dbReference type="Rhea" id="RHEA:19929"/>
        <dbReference type="Rhea" id="RHEA-COMP:10033"/>
        <dbReference type="Rhea" id="RHEA-COMP:10034"/>
        <dbReference type="ChEBI" id="CHEBI:15378"/>
        <dbReference type="ChEBI" id="CHEBI:18246"/>
        <dbReference type="ChEBI" id="CHEBI:58223"/>
        <dbReference type="ChEBI" id="CHEBI:58885"/>
        <dbReference type="EC" id="2.4.1.12"/>
    </reaction>
</comment>
<dbReference type="PRINTS" id="PR01439">
    <property type="entry name" value="CELLSNTHASEA"/>
</dbReference>
<comment type="caution">
    <text evidence="14">The sequence shown here is derived from an EMBL/GenBank/DDBJ whole genome shotgun (WGS) entry which is preliminary data.</text>
</comment>
<evidence type="ECO:0000259" key="12">
    <source>
        <dbReference type="Pfam" id="PF00535"/>
    </source>
</evidence>
<proteinExistence type="predicted"/>
<feature type="domain" description="PilZ" evidence="13">
    <location>
        <begin position="570"/>
        <end position="669"/>
    </location>
</feature>
<feature type="transmembrane region" description="Helical" evidence="11">
    <location>
        <begin position="29"/>
        <end position="47"/>
    </location>
</feature>
<dbReference type="InterPro" id="IPR050321">
    <property type="entry name" value="Glycosyltr_2/OpgH_subfam"/>
</dbReference>
<dbReference type="PANTHER" id="PTHR43867:SF2">
    <property type="entry name" value="CELLULOSE SYNTHASE CATALYTIC SUBUNIT A [UDP-FORMING]"/>
    <property type="match status" value="1"/>
</dbReference>
<keyword evidence="8 11" id="KW-1133">Transmembrane helix</keyword>
<evidence type="ECO:0000256" key="4">
    <source>
        <dbReference type="ARBA" id="ARBA00022676"/>
    </source>
</evidence>
<feature type="transmembrane region" description="Helical" evidence="11">
    <location>
        <begin position="436"/>
        <end position="455"/>
    </location>
</feature>
<gene>
    <name evidence="14" type="primary">bcsA</name>
    <name evidence="14" type="ORF">JNB71_21950</name>
</gene>
<protein>
    <recommendedName>
        <fullName evidence="11">Cellulose synthase catalytic subunit [UDP-forming]</fullName>
        <ecNumber evidence="11">2.4.1.12</ecNumber>
    </recommendedName>
</protein>
<dbReference type="Pfam" id="PF00535">
    <property type="entry name" value="Glycos_transf_2"/>
    <property type="match status" value="1"/>
</dbReference>
<feature type="domain" description="Glycosyltransferase 2-like" evidence="12">
    <location>
        <begin position="132"/>
        <end position="319"/>
    </location>
</feature>
<dbReference type="Pfam" id="PF03552">
    <property type="entry name" value="Cellulose_synt"/>
    <property type="match status" value="1"/>
</dbReference>
<dbReference type="InterPro" id="IPR001173">
    <property type="entry name" value="Glyco_trans_2-like"/>
</dbReference>
<feature type="transmembrane region" description="Helical" evidence="11">
    <location>
        <begin position="543"/>
        <end position="562"/>
    </location>
</feature>
<reference evidence="14 15" key="1">
    <citation type="journal article" date="2021" name="MBio">
        <title>Poor Competitiveness of Bradyrhizobium in Pigeon Pea Root Colonization in Indian Soils.</title>
        <authorList>
            <person name="Chalasani D."/>
            <person name="Basu A."/>
            <person name="Pullabhotla S.V.S.R.N."/>
            <person name="Jorrin B."/>
            <person name="Neal A.L."/>
            <person name="Poole P.S."/>
            <person name="Podile A.R."/>
            <person name="Tkacz A."/>
        </authorList>
    </citation>
    <scope>NUCLEOTIDE SEQUENCE [LARGE SCALE GENOMIC DNA]</scope>
    <source>
        <strain evidence="14 15">HU44</strain>
    </source>
</reference>
<evidence type="ECO:0000256" key="9">
    <source>
        <dbReference type="ARBA" id="ARBA00023136"/>
    </source>
</evidence>
<evidence type="ECO:0000256" key="5">
    <source>
        <dbReference type="ARBA" id="ARBA00022679"/>
    </source>
</evidence>
<evidence type="ECO:0000256" key="6">
    <source>
        <dbReference type="ARBA" id="ARBA00022692"/>
    </source>
</evidence>
<comment type="cofactor">
    <cofactor evidence="11">
        <name>Mg(2+)</name>
        <dbReference type="ChEBI" id="CHEBI:18420"/>
    </cofactor>
</comment>
<evidence type="ECO:0000256" key="7">
    <source>
        <dbReference type="ARBA" id="ARBA00022916"/>
    </source>
</evidence>
<comment type="function">
    <text evidence="11">Catalytic subunit of cellulose synthase. It polymerizes uridine 5'-diphosphate glucose to cellulose.</text>
</comment>
<evidence type="ECO:0000313" key="15">
    <source>
        <dbReference type="Proteomes" id="UP000757604"/>
    </source>
</evidence>
<dbReference type="CDD" id="cd06421">
    <property type="entry name" value="CESA_CelA_like"/>
    <property type="match status" value="1"/>
</dbReference>
<keyword evidence="15" id="KW-1185">Reference proteome</keyword>
<dbReference type="EC" id="2.4.1.12" evidence="11"/>
<dbReference type="PANTHER" id="PTHR43867">
    <property type="entry name" value="CELLULOSE SYNTHASE CATALYTIC SUBUNIT A [UDP-FORMING]"/>
    <property type="match status" value="1"/>
</dbReference>
<feature type="transmembrane region" description="Helical" evidence="11">
    <location>
        <begin position="688"/>
        <end position="711"/>
    </location>
</feature>
<keyword evidence="6 11" id="KW-0812">Transmembrane</keyword>
<keyword evidence="7 11" id="KW-0135">Cellulose biosynthesis</keyword>
<evidence type="ECO:0000256" key="11">
    <source>
        <dbReference type="RuleBase" id="RU365020"/>
    </source>
</evidence>
<evidence type="ECO:0000256" key="8">
    <source>
        <dbReference type="ARBA" id="ARBA00022989"/>
    </source>
</evidence>
<dbReference type="Proteomes" id="UP000757604">
    <property type="component" value="Unassembled WGS sequence"/>
</dbReference>
<sequence>MRKVAIILSWIITSLGVIALVTLPINLQTQLIASIAVVTFMAVIKILRAEGTWRLTALAFGTAIVMRYVYWRTTSTLPPFNQLENFIPGFLLYLAEMYSVMMLGLSLFVVSMPLPPRPSRAASEGKYPSVDVFVPSYNEDAELLANTLAAAKAMDYPAEKLTVWLLDDGGTLQKRTSPNLLEDQMAKARHQELQILCNDLDVRYLTRDRNEHAKAGNLNNGMRHSTGELIAVFDADHAPTRDFLLETVGYFEDDPKLFLVQTPHFFLNPDPVERNLRTFERMPSENEMFYGIIQRGLDKWNASFFCGSAAVLRRQALDQTGGFSGLSITEDCETAIALHASGWNSVYVDRPLIAGLQPATFASFIGQRSRWAQGMMQILRFRFPLLKRGLSIPQRLCYMSSTLFWLFPFPRTIFLFAPLFYLFFDLEIFMASGGEFLGYTLAYMLVNLMMQNYLYGSFRWPWISELYEYVQTIHLLPAVVSAIVNPRKPSFKVTAKDESVLVSRLSEISRPFFVIFAVLLLAVLVTAYRVYTEPYKADVTLVVGGWNLLNLLLAGCGLGVVSERGELTATRRVKVARRCEFGLDEQWYPATIDNVSVNGARVNVYAKNLGTLPLDKRGLIRFTPYSSGHEEILPVAVRNTQVAGDIVTVGCLYLPEAARDHSLIADLIFANSQQWTQFQMSRRGNPGLLRGTIWFLGLALYQTSRGIIYFFSSPGARDKARLAAEAKR</sequence>
<keyword evidence="9 11" id="KW-0472">Membrane</keyword>
<keyword evidence="11" id="KW-0973">c-di-GMP</keyword>
<evidence type="ECO:0000256" key="1">
    <source>
        <dbReference type="ARBA" id="ARBA00004429"/>
    </source>
</evidence>
<feature type="transmembrane region" description="Helical" evidence="11">
    <location>
        <begin position="52"/>
        <end position="70"/>
    </location>
</feature>
<keyword evidence="3 11" id="KW-0997">Cell inner membrane</keyword>
<dbReference type="InterPro" id="IPR005150">
    <property type="entry name" value="Cellulose_synth"/>
</dbReference>
<evidence type="ECO:0000256" key="3">
    <source>
        <dbReference type="ARBA" id="ARBA00022519"/>
    </source>
</evidence>
<feature type="transmembrane region" description="Helical" evidence="11">
    <location>
        <begin position="90"/>
        <end position="110"/>
    </location>
</feature>